<proteinExistence type="predicted"/>
<dbReference type="EMBL" id="WNKQ01000008">
    <property type="protein sequence ID" value="KAF5850043.1"/>
    <property type="molecule type" value="Genomic_DNA"/>
</dbReference>
<dbReference type="PANTHER" id="PTHR40788">
    <property type="entry name" value="CLR5 DOMAIN-CONTAINING PROTEIN-RELATED"/>
    <property type="match status" value="1"/>
</dbReference>
<dbReference type="Proteomes" id="UP000624244">
    <property type="component" value="Unassembled WGS sequence"/>
</dbReference>
<name>A0A8H5ZGI8_COCSA</name>
<comment type="caution">
    <text evidence="1">The sequence shown here is derived from an EMBL/GenBank/DDBJ whole genome shotgun (WGS) entry which is preliminary data.</text>
</comment>
<dbReference type="AlphaFoldDB" id="A0A8H5ZGI8"/>
<accession>A0A8H5ZGI8</accession>
<gene>
    <name evidence="1" type="ORF">GGP41_005478</name>
</gene>
<organism evidence="1 2">
    <name type="scientific">Cochliobolus sativus</name>
    <name type="common">Common root rot and spot blotch fungus</name>
    <name type="synonym">Bipolaris sorokiniana</name>
    <dbReference type="NCBI Taxonomy" id="45130"/>
    <lineage>
        <taxon>Eukaryota</taxon>
        <taxon>Fungi</taxon>
        <taxon>Dikarya</taxon>
        <taxon>Ascomycota</taxon>
        <taxon>Pezizomycotina</taxon>
        <taxon>Dothideomycetes</taxon>
        <taxon>Pleosporomycetidae</taxon>
        <taxon>Pleosporales</taxon>
        <taxon>Pleosporineae</taxon>
        <taxon>Pleosporaceae</taxon>
        <taxon>Bipolaris</taxon>
    </lineage>
</organism>
<protein>
    <submittedName>
        <fullName evidence="1">Uncharacterized protein</fullName>
    </submittedName>
</protein>
<dbReference type="PANTHER" id="PTHR40788:SF2">
    <property type="entry name" value="CLR5 DOMAIN-CONTAINING PROTEIN"/>
    <property type="match status" value="1"/>
</dbReference>
<evidence type="ECO:0000313" key="1">
    <source>
        <dbReference type="EMBL" id="KAF5850043.1"/>
    </source>
</evidence>
<sequence length="186" mass="21384">MLTPPMICLAVITQLNEHSVELNRKSRRSLNPLKNLHTSHSRRSSMTAPVKLLAILIVLPTQVVGNLNDKQQHTINHLGTRDCSKSTNVRKKSSRYFFTHPIILTSLARSLGLNFCTRWLLSTFRPEKAHGLAWNFFPKTIEHSVGRSIQFHETQPNNKISFHWARRYGRRLARAYGWTGDIFTLA</sequence>
<reference evidence="1" key="1">
    <citation type="submission" date="2019-11" db="EMBL/GenBank/DDBJ databases">
        <title>Bipolaris sorokiniana Genome sequencing.</title>
        <authorList>
            <person name="Wang H."/>
        </authorList>
    </citation>
    <scope>NUCLEOTIDE SEQUENCE</scope>
</reference>
<evidence type="ECO:0000313" key="2">
    <source>
        <dbReference type="Proteomes" id="UP000624244"/>
    </source>
</evidence>